<dbReference type="GO" id="GO:0006355">
    <property type="term" value="P:regulation of DNA-templated transcription"/>
    <property type="evidence" value="ECO:0007669"/>
    <property type="project" value="InterPro"/>
</dbReference>
<dbReference type="SUPFAM" id="SSF46894">
    <property type="entry name" value="C-terminal effector domain of the bipartite response regulators"/>
    <property type="match status" value="1"/>
</dbReference>
<dbReference type="InterPro" id="IPR000792">
    <property type="entry name" value="Tscrpt_reg_LuxR_C"/>
</dbReference>
<dbReference type="EMBL" id="JACCHK010000001">
    <property type="protein sequence ID" value="NYH42008.1"/>
    <property type="molecule type" value="Genomic_DNA"/>
</dbReference>
<keyword evidence="1" id="KW-0805">Transcription regulation</keyword>
<sequence>MFEVAVVADQPIWRAGLEKLAADDPELRMVAAVAALTDLPAGATYDLVVLDAAEPDASTLGLVRGATPFGHLLISADWTGRPKLMAAIRAGARGCVSRLAEQEAVREAMRVTAQGGFYLCPRLADRFPAELPGSPADEQGGLAPREVETLRWIASGFTHSQIATRMGLSQATVNTYAKRIRAKLNANNKAELTRRAIELGHLTSMKS</sequence>
<dbReference type="InterPro" id="IPR036388">
    <property type="entry name" value="WH-like_DNA-bd_sf"/>
</dbReference>
<dbReference type="GO" id="GO:0003677">
    <property type="term" value="F:DNA binding"/>
    <property type="evidence" value="ECO:0007669"/>
    <property type="project" value="UniProtKB-KW"/>
</dbReference>
<accession>A0A7Y9X0M7</accession>
<keyword evidence="2 5" id="KW-0238">DNA-binding</keyword>
<proteinExistence type="predicted"/>
<dbReference type="AlphaFoldDB" id="A0A7Y9X0M7"/>
<dbReference type="SUPFAM" id="SSF52172">
    <property type="entry name" value="CheY-like"/>
    <property type="match status" value="1"/>
</dbReference>
<dbReference type="Proteomes" id="UP000523545">
    <property type="component" value="Unassembled WGS sequence"/>
</dbReference>
<dbReference type="PRINTS" id="PR00038">
    <property type="entry name" value="HTHLUXR"/>
</dbReference>
<evidence type="ECO:0000256" key="2">
    <source>
        <dbReference type="ARBA" id="ARBA00023125"/>
    </source>
</evidence>
<dbReference type="RefSeq" id="WP_179779904.1">
    <property type="nucleotide sequence ID" value="NZ_JACCHK010000001.1"/>
</dbReference>
<comment type="caution">
    <text evidence="5">The sequence shown here is derived from an EMBL/GenBank/DDBJ whole genome shotgun (WGS) entry which is preliminary data.</text>
</comment>
<evidence type="ECO:0000313" key="6">
    <source>
        <dbReference type="Proteomes" id="UP000523545"/>
    </source>
</evidence>
<keyword evidence="3" id="KW-0804">Transcription</keyword>
<dbReference type="PROSITE" id="PS50043">
    <property type="entry name" value="HTH_LUXR_2"/>
    <property type="match status" value="1"/>
</dbReference>
<reference evidence="5 6" key="1">
    <citation type="submission" date="2020-07" db="EMBL/GenBank/DDBJ databases">
        <title>Sequencing the genomes of 1000 actinobacteria strains.</title>
        <authorList>
            <person name="Klenk H.-P."/>
        </authorList>
    </citation>
    <scope>NUCLEOTIDE SEQUENCE [LARGE SCALE GENOMIC DNA]</scope>
    <source>
        <strain evidence="5 6">DSM 45876</strain>
    </source>
</reference>
<keyword evidence="6" id="KW-1185">Reference proteome</keyword>
<dbReference type="InterPro" id="IPR016032">
    <property type="entry name" value="Sig_transdc_resp-reg_C-effctor"/>
</dbReference>
<protein>
    <submittedName>
        <fullName evidence="5">DNA-binding NarL/FixJ family response regulator</fullName>
    </submittedName>
</protein>
<gene>
    <name evidence="5" type="ORF">HNR22_001735</name>
</gene>
<feature type="domain" description="HTH luxR-type" evidence="4">
    <location>
        <begin position="135"/>
        <end position="200"/>
    </location>
</feature>
<dbReference type="Gene3D" id="1.10.10.10">
    <property type="entry name" value="Winged helix-like DNA-binding domain superfamily/Winged helix DNA-binding domain"/>
    <property type="match status" value="1"/>
</dbReference>
<evidence type="ECO:0000256" key="1">
    <source>
        <dbReference type="ARBA" id="ARBA00023015"/>
    </source>
</evidence>
<dbReference type="PANTHER" id="PTHR43214">
    <property type="entry name" value="TWO-COMPONENT RESPONSE REGULATOR"/>
    <property type="match status" value="1"/>
</dbReference>
<dbReference type="InterPro" id="IPR039420">
    <property type="entry name" value="WalR-like"/>
</dbReference>
<evidence type="ECO:0000259" key="4">
    <source>
        <dbReference type="PROSITE" id="PS50043"/>
    </source>
</evidence>
<dbReference type="Pfam" id="PF00196">
    <property type="entry name" value="GerE"/>
    <property type="match status" value="1"/>
</dbReference>
<dbReference type="SMART" id="SM00421">
    <property type="entry name" value="HTH_LUXR"/>
    <property type="match status" value="1"/>
</dbReference>
<name>A0A7Y9X0M7_9ACTN</name>
<dbReference type="CDD" id="cd06170">
    <property type="entry name" value="LuxR_C_like"/>
    <property type="match status" value="1"/>
</dbReference>
<organism evidence="5 6">
    <name type="scientific">Micromonospora jinlongensis</name>
    <dbReference type="NCBI Taxonomy" id="1287877"/>
    <lineage>
        <taxon>Bacteria</taxon>
        <taxon>Bacillati</taxon>
        <taxon>Actinomycetota</taxon>
        <taxon>Actinomycetes</taxon>
        <taxon>Micromonosporales</taxon>
        <taxon>Micromonosporaceae</taxon>
        <taxon>Micromonospora</taxon>
    </lineage>
</organism>
<dbReference type="InterPro" id="IPR011006">
    <property type="entry name" value="CheY-like_superfamily"/>
</dbReference>
<dbReference type="PANTHER" id="PTHR43214:SF41">
    <property type="entry name" value="NITRATE_NITRITE RESPONSE REGULATOR PROTEIN NARP"/>
    <property type="match status" value="1"/>
</dbReference>
<evidence type="ECO:0000256" key="3">
    <source>
        <dbReference type="ARBA" id="ARBA00023163"/>
    </source>
</evidence>
<evidence type="ECO:0000313" key="5">
    <source>
        <dbReference type="EMBL" id="NYH42008.1"/>
    </source>
</evidence>
<dbReference type="Gene3D" id="3.40.50.2300">
    <property type="match status" value="1"/>
</dbReference>